<dbReference type="AlphaFoldDB" id="G9QP47"/>
<dbReference type="Pfam" id="PF09577">
    <property type="entry name" value="Spore_YpjB"/>
    <property type="match status" value="1"/>
</dbReference>
<reference evidence="3 4" key="1">
    <citation type="submission" date="2011-09" db="EMBL/GenBank/DDBJ databases">
        <title>The Genome Sequence of Bacillus smithii 7_3_47FAA.</title>
        <authorList>
            <consortium name="The Broad Institute Genome Sequencing Platform"/>
            <person name="Earl A."/>
            <person name="Ward D."/>
            <person name="Feldgarden M."/>
            <person name="Gevers D."/>
            <person name="Daigneault M."/>
            <person name="Strauss J."/>
            <person name="Allen-Vercoe E."/>
            <person name="Young S.K."/>
            <person name="Zeng Q."/>
            <person name="Gargeya S."/>
            <person name="Fitzgerald M."/>
            <person name="Haas B."/>
            <person name="Abouelleil A."/>
            <person name="Alvarado L."/>
            <person name="Arachchi H.M."/>
            <person name="Berlin A."/>
            <person name="Brown A."/>
            <person name="Chapman S.B."/>
            <person name="Chen Z."/>
            <person name="Dunbar C."/>
            <person name="Freedman E."/>
            <person name="Gearin G."/>
            <person name="Goldberg J."/>
            <person name="Griggs A."/>
            <person name="Gujja S."/>
            <person name="Heiman D."/>
            <person name="Howarth C."/>
            <person name="Larson L."/>
            <person name="Lui A."/>
            <person name="MacDonald P.J.P."/>
            <person name="Montmayeur A."/>
            <person name="Murphy C."/>
            <person name="Neiman D."/>
            <person name="Pearson M."/>
            <person name="Priest M."/>
            <person name="Roberts A."/>
            <person name="Saif S."/>
            <person name="Shea T."/>
            <person name="Shenoy N."/>
            <person name="Sisk P."/>
            <person name="Stolte C."/>
            <person name="Sykes S."/>
            <person name="Wortman J."/>
            <person name="Nusbaum C."/>
            <person name="Birren B."/>
        </authorList>
    </citation>
    <scope>NUCLEOTIDE SEQUENCE [LARGE SCALE GENOMIC DNA]</scope>
    <source>
        <strain evidence="3 4">7_3_47FAA</strain>
    </source>
</reference>
<evidence type="ECO:0000313" key="4">
    <source>
        <dbReference type="Proteomes" id="UP000011747"/>
    </source>
</evidence>
<accession>G9QP47</accession>
<dbReference type="NCBIfam" id="TIGR02878">
    <property type="entry name" value="spore_ypjB"/>
    <property type="match status" value="1"/>
</dbReference>
<proteinExistence type="predicted"/>
<keyword evidence="4" id="KW-1185">Reference proteome</keyword>
<dbReference type="RefSeq" id="WP_003355125.1">
    <property type="nucleotide sequence ID" value="NZ_JH414764.1"/>
</dbReference>
<keyword evidence="2" id="KW-0812">Transmembrane</keyword>
<keyword evidence="2" id="KW-1133">Transmembrane helix</keyword>
<dbReference type="HOGENOM" id="CLU_1056726_0_0_9"/>
<keyword evidence="1" id="KW-0175">Coiled coil</keyword>
<gene>
    <name evidence="3" type="ORF">HMPREF1015_00064</name>
</gene>
<feature type="coiled-coil region" evidence="1">
    <location>
        <begin position="196"/>
        <end position="223"/>
    </location>
</feature>
<organism evidence="3 4">
    <name type="scientific">Bacillus smithii 7_3_47FAA</name>
    <dbReference type="NCBI Taxonomy" id="665952"/>
    <lineage>
        <taxon>Bacteria</taxon>
        <taxon>Bacillati</taxon>
        <taxon>Bacillota</taxon>
        <taxon>Bacilli</taxon>
        <taxon>Bacillales</taxon>
        <taxon>Bacillaceae</taxon>
        <taxon>Bacillus</taxon>
    </lineage>
</organism>
<evidence type="ECO:0000256" key="1">
    <source>
        <dbReference type="SAM" id="Coils"/>
    </source>
</evidence>
<dbReference type="EMBL" id="ACWF01000149">
    <property type="protein sequence ID" value="EHL74303.1"/>
    <property type="molecule type" value="Genomic_DNA"/>
</dbReference>
<evidence type="ECO:0000256" key="2">
    <source>
        <dbReference type="SAM" id="Phobius"/>
    </source>
</evidence>
<dbReference type="PATRIC" id="fig|665952.3.peg.2929"/>
<dbReference type="Proteomes" id="UP000011747">
    <property type="component" value="Unassembled WGS sequence"/>
</dbReference>
<dbReference type="InterPro" id="IPR014231">
    <property type="entry name" value="Spore_YpjB"/>
</dbReference>
<comment type="caution">
    <text evidence="3">The sequence shown here is derived from an EMBL/GenBank/DDBJ whole genome shotgun (WGS) entry which is preliminary data.</text>
</comment>
<name>G9QP47_9BACI</name>
<keyword evidence="2" id="KW-0472">Membrane</keyword>
<sequence>MLFIRILLTIMITFGFVDAVLAAEESSPMQKLDSTVEEALQMTKSYHYTEAKQLLNDFSEKFTKSAILHQTFTMDDIRILTVAHHQALRALNSTSMNHEQRVDAVTTFRLVVDALTSRYQPLWSEMKEPVLTAFQHVKEAAKIGNKEVYRQTVNHFLEKYSIIEPSLRVDIPVEEVQKLDAKIQYIDQYSADNLKKKEAVSQLNDLQSDLQKLFDRTEEDEADPSLWWVIISTGSIIIGTLSYVGWRKYKGEKEEKEPRKQKD</sequence>
<feature type="transmembrane region" description="Helical" evidence="2">
    <location>
        <begin position="226"/>
        <end position="246"/>
    </location>
</feature>
<evidence type="ECO:0000313" key="3">
    <source>
        <dbReference type="EMBL" id="EHL74303.1"/>
    </source>
</evidence>
<protein>
    <submittedName>
        <fullName evidence="3">Sporulation protein YpjB</fullName>
    </submittedName>
</protein>